<reference evidence="7" key="1">
    <citation type="journal article" date="2020" name="bioRxiv">
        <title>Comparative genomics of Chlamydomonas.</title>
        <authorList>
            <person name="Craig R.J."/>
            <person name="Hasan A.R."/>
            <person name="Ness R.W."/>
            <person name="Keightley P.D."/>
        </authorList>
    </citation>
    <scope>NUCLEOTIDE SEQUENCE</scope>
    <source>
        <strain evidence="7">SAG 7.73</strain>
    </source>
</reference>
<evidence type="ECO:0000313" key="7">
    <source>
        <dbReference type="EMBL" id="KAG2427927.1"/>
    </source>
</evidence>
<comment type="caution">
    <text evidence="7">The sequence shown here is derived from an EMBL/GenBank/DDBJ whole genome shotgun (WGS) entry which is preliminary data.</text>
</comment>
<evidence type="ECO:0000259" key="6">
    <source>
        <dbReference type="PROSITE" id="PS50600"/>
    </source>
</evidence>
<feature type="compositionally biased region" description="Basic residues" evidence="5">
    <location>
        <begin position="324"/>
        <end position="338"/>
    </location>
</feature>
<keyword evidence="3" id="KW-0378">Hydrolase</keyword>
<feature type="region of interest" description="Disordered" evidence="5">
    <location>
        <begin position="1"/>
        <end position="34"/>
    </location>
</feature>
<keyword evidence="4" id="KW-0788">Thiol protease</keyword>
<dbReference type="PANTHER" id="PTHR12606">
    <property type="entry name" value="SENTRIN/SUMO-SPECIFIC PROTEASE"/>
    <property type="match status" value="1"/>
</dbReference>
<feature type="compositionally biased region" description="Low complexity" evidence="5">
    <location>
        <begin position="1"/>
        <end position="27"/>
    </location>
</feature>
<keyword evidence="2" id="KW-0645">Protease</keyword>
<proteinExistence type="inferred from homology"/>
<protein>
    <recommendedName>
        <fullName evidence="6">Ubiquitin-like protease family profile domain-containing protein</fullName>
    </recommendedName>
</protein>
<dbReference type="AlphaFoldDB" id="A0A835SIR4"/>
<gene>
    <name evidence="7" type="ORF">HXX76_011914</name>
</gene>
<feature type="compositionally biased region" description="Low complexity" evidence="5">
    <location>
        <begin position="284"/>
        <end position="294"/>
    </location>
</feature>
<dbReference type="Pfam" id="PF02902">
    <property type="entry name" value="Peptidase_C48"/>
    <property type="match status" value="1"/>
</dbReference>
<dbReference type="InterPro" id="IPR003653">
    <property type="entry name" value="Peptidase_C48_C"/>
</dbReference>
<feature type="compositionally biased region" description="Basic residues" evidence="5">
    <location>
        <begin position="662"/>
        <end position="674"/>
    </location>
</feature>
<organism evidence="7 8">
    <name type="scientific">Chlamydomonas incerta</name>
    <dbReference type="NCBI Taxonomy" id="51695"/>
    <lineage>
        <taxon>Eukaryota</taxon>
        <taxon>Viridiplantae</taxon>
        <taxon>Chlorophyta</taxon>
        <taxon>core chlorophytes</taxon>
        <taxon>Chlorophyceae</taxon>
        <taxon>CS clade</taxon>
        <taxon>Chlamydomonadales</taxon>
        <taxon>Chlamydomonadaceae</taxon>
        <taxon>Chlamydomonas</taxon>
    </lineage>
</organism>
<dbReference type="InterPro" id="IPR038765">
    <property type="entry name" value="Papain-like_cys_pep_sf"/>
</dbReference>
<dbReference type="EMBL" id="JAEHOC010000037">
    <property type="protein sequence ID" value="KAG2427927.1"/>
    <property type="molecule type" value="Genomic_DNA"/>
</dbReference>
<evidence type="ECO:0000256" key="5">
    <source>
        <dbReference type="SAM" id="MobiDB-lite"/>
    </source>
</evidence>
<dbReference type="GO" id="GO:0016929">
    <property type="term" value="F:deSUMOylase activity"/>
    <property type="evidence" value="ECO:0007669"/>
    <property type="project" value="TreeGrafter"/>
</dbReference>
<feature type="region of interest" description="Disordered" evidence="5">
    <location>
        <begin position="235"/>
        <end position="394"/>
    </location>
</feature>
<dbReference type="Proteomes" id="UP000650467">
    <property type="component" value="Unassembled WGS sequence"/>
</dbReference>
<dbReference type="GO" id="GO:0006508">
    <property type="term" value="P:proteolysis"/>
    <property type="evidence" value="ECO:0007669"/>
    <property type="project" value="UniProtKB-KW"/>
</dbReference>
<comment type="similarity">
    <text evidence="1">Belongs to the peptidase C48 family.</text>
</comment>
<feature type="compositionally biased region" description="Polar residues" evidence="5">
    <location>
        <begin position="304"/>
        <end position="313"/>
    </location>
</feature>
<feature type="compositionally biased region" description="Low complexity" evidence="5">
    <location>
        <begin position="649"/>
        <end position="661"/>
    </location>
</feature>
<feature type="region of interest" description="Disordered" evidence="5">
    <location>
        <begin position="431"/>
        <end position="464"/>
    </location>
</feature>
<evidence type="ECO:0000256" key="1">
    <source>
        <dbReference type="ARBA" id="ARBA00005234"/>
    </source>
</evidence>
<dbReference type="OrthoDB" id="1939479at2759"/>
<dbReference type="SUPFAM" id="SSF54001">
    <property type="entry name" value="Cysteine proteinases"/>
    <property type="match status" value="2"/>
</dbReference>
<evidence type="ECO:0000256" key="3">
    <source>
        <dbReference type="ARBA" id="ARBA00022801"/>
    </source>
</evidence>
<evidence type="ECO:0000256" key="4">
    <source>
        <dbReference type="ARBA" id="ARBA00022807"/>
    </source>
</evidence>
<dbReference type="GO" id="GO:0016926">
    <property type="term" value="P:protein desumoylation"/>
    <property type="evidence" value="ECO:0007669"/>
    <property type="project" value="TreeGrafter"/>
</dbReference>
<name>A0A835SIR4_CHLIN</name>
<dbReference type="PANTHER" id="PTHR12606:SF1">
    <property type="entry name" value="UBIQUITIN-LIKE-SPECIFIC PROTEASE 1A"/>
    <property type="match status" value="1"/>
</dbReference>
<evidence type="ECO:0000256" key="2">
    <source>
        <dbReference type="ARBA" id="ARBA00022670"/>
    </source>
</evidence>
<feature type="compositionally biased region" description="Basic residues" evidence="5">
    <location>
        <begin position="235"/>
        <end position="246"/>
    </location>
</feature>
<dbReference type="GO" id="GO:0005634">
    <property type="term" value="C:nucleus"/>
    <property type="evidence" value="ECO:0007669"/>
    <property type="project" value="TreeGrafter"/>
</dbReference>
<evidence type="ECO:0000313" key="8">
    <source>
        <dbReference type="Proteomes" id="UP000650467"/>
    </source>
</evidence>
<feature type="region of interest" description="Disordered" evidence="5">
    <location>
        <begin position="649"/>
        <end position="679"/>
    </location>
</feature>
<feature type="domain" description="Ubiquitin-like protease family profile" evidence="6">
    <location>
        <begin position="467"/>
        <end position="738"/>
    </location>
</feature>
<accession>A0A835SIR4</accession>
<keyword evidence="8" id="KW-1185">Reference proteome</keyword>
<sequence>MAPKRAAVGPSQAAGSAPAKKSSKGAVTSSPWSMLRPGREAAALAAADSAAGPAARHPRKLVRAAGLSSAIAPAPASPGEAVAAAAARARAQSTSRAGAAAVAAAAVRSGPGAAAAAALLAANVAAAAAPAAAAPRATVAVAGPAAASAAPAARDMGVPLALRVAAGGRLPHLEALQLRRPRPRDGEVVAKVRDGPPANTLDLTAADLRRLLQPGAWLSDQPVNFYMLLIRRLRGKRQAPRPPPRRRSSEPAAAVSQGAKRQVCLPAEPRSGQPRRHCPRGPEAGAEAQATAMAKVEVKPEEQPPSSHQCGATQQLLDKQRLKLERRRRFKQERRLRKKAEAALRAQGEQQPTADGLVKAEPEAGARKRARVEGAAGPGPGPAPAACPGQPARVAEQSRAAGAGGGASAAAAAAAALAAAAAAAAAVGATSPSCVVPSTARSLKGKRKAAGADANLDSEEPAAGAASARAASGLSALSPSAPAPPAAAAAPAVPLPLTPRTAAPPPPCVPLPLTPGTAAAPPPPPPVPPPLVSVYAFNSFFFACLTGHGRSRSALEYAAVQRWTLTRRTHSPDCVLGRELLLFPINHRNAHWWVPGRVWPRRRLLLVLRRLGGGAATARWVLGSLLRWLARDLQDKGVDIGCRCGVGARGSCSCSNSSSRSSRSRPRPPCRHCGRGGPEAGCGHRAAREAEAARKAEAEVAALVAAGGWRLEHMTGKLPRQLDGTSCGLFVCAYAELLARGVTPGGFRFAQGDMGNIRRGVAEQILRCSLRKFPAPPWRAAGLAILGLRLLQSRHRTGAQGLSQIEDAPLVLAPALSVC</sequence>
<dbReference type="PROSITE" id="PS50600">
    <property type="entry name" value="ULP_PROTEASE"/>
    <property type="match status" value="1"/>
</dbReference>
<dbReference type="Gene3D" id="3.40.395.10">
    <property type="entry name" value="Adenoviral Proteinase, Chain A"/>
    <property type="match status" value="1"/>
</dbReference>